<proteinExistence type="predicted"/>
<keyword evidence="6" id="KW-0325">Glycoprotein</keyword>
<dbReference type="GO" id="GO:0004519">
    <property type="term" value="F:endonuclease activity"/>
    <property type="evidence" value="ECO:0007669"/>
    <property type="project" value="UniProtKB-KW"/>
</dbReference>
<dbReference type="Proteomes" id="UP000054363">
    <property type="component" value="Unassembled WGS sequence"/>
</dbReference>
<dbReference type="AlphaFoldDB" id="A0A094IYQ7"/>
<gene>
    <name evidence="7" type="ORF">IDSA_07770</name>
</gene>
<evidence type="ECO:0000256" key="2">
    <source>
        <dbReference type="ARBA" id="ARBA00022723"/>
    </source>
</evidence>
<keyword evidence="4" id="KW-0378">Hydrolase</keyword>
<dbReference type="SUPFAM" id="SSF48537">
    <property type="entry name" value="Phospholipase C/P1 nuclease"/>
    <property type="match status" value="1"/>
</dbReference>
<dbReference type="CDD" id="cd11010">
    <property type="entry name" value="S1-P1_nuclease"/>
    <property type="match status" value="1"/>
</dbReference>
<dbReference type="Pfam" id="PF02265">
    <property type="entry name" value="S1-P1_nuclease"/>
    <property type="match status" value="1"/>
</dbReference>
<dbReference type="STRING" id="435908.IDSA_07770"/>
<dbReference type="EMBL" id="JPER01000003">
    <property type="protein sequence ID" value="KFZ30959.1"/>
    <property type="molecule type" value="Genomic_DNA"/>
</dbReference>
<protein>
    <recommendedName>
        <fullName evidence="9">Endonuclease</fullName>
    </recommendedName>
</protein>
<evidence type="ECO:0000256" key="5">
    <source>
        <dbReference type="ARBA" id="ARBA00023157"/>
    </source>
</evidence>
<dbReference type="GO" id="GO:0003676">
    <property type="term" value="F:nucleic acid binding"/>
    <property type="evidence" value="ECO:0007669"/>
    <property type="project" value="InterPro"/>
</dbReference>
<evidence type="ECO:0000256" key="6">
    <source>
        <dbReference type="ARBA" id="ARBA00023180"/>
    </source>
</evidence>
<organism evidence="7 8">
    <name type="scientific">Pseudidiomarina salinarum</name>
    <dbReference type="NCBI Taxonomy" id="435908"/>
    <lineage>
        <taxon>Bacteria</taxon>
        <taxon>Pseudomonadati</taxon>
        <taxon>Pseudomonadota</taxon>
        <taxon>Gammaproteobacteria</taxon>
        <taxon>Alteromonadales</taxon>
        <taxon>Idiomarinaceae</taxon>
        <taxon>Pseudidiomarina</taxon>
    </lineage>
</organism>
<dbReference type="GO" id="GO:0016788">
    <property type="term" value="F:hydrolase activity, acting on ester bonds"/>
    <property type="evidence" value="ECO:0007669"/>
    <property type="project" value="InterPro"/>
</dbReference>
<dbReference type="PANTHER" id="PTHR33146">
    <property type="entry name" value="ENDONUCLEASE 4"/>
    <property type="match status" value="1"/>
</dbReference>
<dbReference type="PANTHER" id="PTHR33146:SF26">
    <property type="entry name" value="ENDONUCLEASE 4"/>
    <property type="match status" value="1"/>
</dbReference>
<dbReference type="InterPro" id="IPR003154">
    <property type="entry name" value="S1/P1nuclease"/>
</dbReference>
<dbReference type="GO" id="GO:0046872">
    <property type="term" value="F:metal ion binding"/>
    <property type="evidence" value="ECO:0007669"/>
    <property type="project" value="UniProtKB-KW"/>
</dbReference>
<evidence type="ECO:0008006" key="9">
    <source>
        <dbReference type="Google" id="ProtNLM"/>
    </source>
</evidence>
<keyword evidence="2" id="KW-0479">Metal-binding</keyword>
<keyword evidence="8" id="KW-1185">Reference proteome</keyword>
<evidence type="ECO:0000256" key="1">
    <source>
        <dbReference type="ARBA" id="ARBA00022722"/>
    </source>
</evidence>
<dbReference type="Gene3D" id="1.10.575.10">
    <property type="entry name" value="P1 Nuclease"/>
    <property type="match status" value="1"/>
</dbReference>
<reference evidence="7 8" key="1">
    <citation type="submission" date="2014-06" db="EMBL/GenBank/DDBJ databases">
        <title>The draft genome sequence of Idiomarina salinarum ISL-52.</title>
        <authorList>
            <person name="Du J."/>
            <person name="Shao Z."/>
        </authorList>
    </citation>
    <scope>NUCLEOTIDE SEQUENCE [LARGE SCALE GENOMIC DNA]</scope>
    <source>
        <strain evidence="7 8">ISL-52</strain>
    </source>
</reference>
<name>A0A094IYQ7_9GAMM</name>
<keyword evidence="5" id="KW-1015">Disulfide bond</keyword>
<evidence type="ECO:0000313" key="8">
    <source>
        <dbReference type="Proteomes" id="UP000054363"/>
    </source>
</evidence>
<keyword evidence="3" id="KW-0255">Endonuclease</keyword>
<dbReference type="eggNOG" id="ENOG502Z82C">
    <property type="taxonomic scope" value="Bacteria"/>
</dbReference>
<keyword evidence="1" id="KW-0540">Nuclease</keyword>
<evidence type="ECO:0000256" key="3">
    <source>
        <dbReference type="ARBA" id="ARBA00022759"/>
    </source>
</evidence>
<evidence type="ECO:0000256" key="4">
    <source>
        <dbReference type="ARBA" id="ARBA00022801"/>
    </source>
</evidence>
<comment type="caution">
    <text evidence="7">The sequence shown here is derived from an EMBL/GenBank/DDBJ whole genome shotgun (WGS) entry which is preliminary data.</text>
</comment>
<evidence type="ECO:0000313" key="7">
    <source>
        <dbReference type="EMBL" id="KFZ30959.1"/>
    </source>
</evidence>
<accession>A0A094IYQ7</accession>
<dbReference type="InterPro" id="IPR008947">
    <property type="entry name" value="PLipase_C/P1_nuclease_dom_sf"/>
</dbReference>
<dbReference type="GO" id="GO:0006308">
    <property type="term" value="P:DNA catabolic process"/>
    <property type="evidence" value="ECO:0007669"/>
    <property type="project" value="InterPro"/>
</dbReference>
<sequence>MLAWFGPALSGLVLVVVLVPAAKAYGGSGHELFCQMAYELSQPATQQKLDEMADAHPDYENFASICNWADHIKSDDRWDYASPHHYVNFARTADKVTELDCPSQGCILSAIMHHYNVLEHNRDSWTSLAFLAHFIGDLHQPLHVSYADDLGGNRAQLEFYGEPANLHWVWDSGMLSKRDIEPLTGKVAALLDGISPLAHEVQLDRETVLAWANESAAVTRGVYTDFSKYQQLDDSYTDQYGPVLERRLQKGAQRLAAVLDYLYQGKD</sequence>